<dbReference type="Gene3D" id="3.10.180.10">
    <property type="entry name" value="2,3-Dihydroxybiphenyl 1,2-Dioxygenase, domain 1"/>
    <property type="match status" value="1"/>
</dbReference>
<protein>
    <submittedName>
        <fullName evidence="2">VOC family protein</fullName>
    </submittedName>
</protein>
<organism evidence="2 3">
    <name type="scientific">Dongia sedimenti</name>
    <dbReference type="NCBI Taxonomy" id="3064282"/>
    <lineage>
        <taxon>Bacteria</taxon>
        <taxon>Pseudomonadati</taxon>
        <taxon>Pseudomonadota</taxon>
        <taxon>Alphaproteobacteria</taxon>
        <taxon>Rhodospirillales</taxon>
        <taxon>Dongiaceae</taxon>
        <taxon>Dongia</taxon>
    </lineage>
</organism>
<dbReference type="PANTHER" id="PTHR46142:SF3">
    <property type="entry name" value="F18B13.24 PROTEIN"/>
    <property type="match status" value="1"/>
</dbReference>
<dbReference type="PANTHER" id="PTHR46142">
    <property type="match status" value="1"/>
</dbReference>
<dbReference type="RefSeq" id="WP_379961304.1">
    <property type="nucleotide sequence ID" value="NZ_JAUYVI010000009.1"/>
</dbReference>
<accession>A0ABU0YVG5</accession>
<evidence type="ECO:0000259" key="1">
    <source>
        <dbReference type="PROSITE" id="PS51819"/>
    </source>
</evidence>
<dbReference type="InterPro" id="IPR029068">
    <property type="entry name" value="Glyas_Bleomycin-R_OHBP_Dase"/>
</dbReference>
<dbReference type="PROSITE" id="PS51819">
    <property type="entry name" value="VOC"/>
    <property type="match status" value="1"/>
</dbReference>
<dbReference type="Proteomes" id="UP001230156">
    <property type="component" value="Unassembled WGS sequence"/>
</dbReference>
<dbReference type="InterPro" id="IPR037523">
    <property type="entry name" value="VOC_core"/>
</dbReference>
<dbReference type="Pfam" id="PF00903">
    <property type="entry name" value="Glyoxalase"/>
    <property type="match status" value="1"/>
</dbReference>
<evidence type="ECO:0000313" key="2">
    <source>
        <dbReference type="EMBL" id="MDQ7251187.1"/>
    </source>
</evidence>
<name>A0ABU0YVG5_9PROT</name>
<comment type="caution">
    <text evidence="2">The sequence shown here is derived from an EMBL/GenBank/DDBJ whole genome shotgun (WGS) entry which is preliminary data.</text>
</comment>
<dbReference type="EMBL" id="JAUYVI010000009">
    <property type="protein sequence ID" value="MDQ7251187.1"/>
    <property type="molecule type" value="Genomic_DNA"/>
</dbReference>
<keyword evidence="3" id="KW-1185">Reference proteome</keyword>
<dbReference type="SUPFAM" id="SSF54593">
    <property type="entry name" value="Glyoxalase/Bleomycin resistance protein/Dihydroxybiphenyl dioxygenase"/>
    <property type="match status" value="1"/>
</dbReference>
<dbReference type="InterPro" id="IPR004360">
    <property type="entry name" value="Glyas_Fos-R_dOase_dom"/>
</dbReference>
<reference evidence="3" key="1">
    <citation type="submission" date="2023-08" db="EMBL/GenBank/DDBJ databases">
        <title>Rhodospirillaceae gen. nov., a novel taxon isolated from the Yangtze River Yuezi River estuary sludge.</title>
        <authorList>
            <person name="Ruan L."/>
        </authorList>
    </citation>
    <scope>NUCLEOTIDE SEQUENCE [LARGE SCALE GENOMIC DNA]</scope>
    <source>
        <strain evidence="3">R-7</strain>
    </source>
</reference>
<sequence>MKLDHYTLRTRKPEETVRFYTEYLGLKEGWRPGFNFPGHWLYIGDIPTVHIVTITDDESALRGYVGERKDGPGSGSVDHIAFRCTGLAEYQERLLGFGVKFRERVVPNLEQHQLFIEDPNGVHIELVFDAAESKGIKGEAMAPSKMKADANAAE</sequence>
<feature type="domain" description="VOC" evidence="1">
    <location>
        <begin position="2"/>
        <end position="129"/>
    </location>
</feature>
<proteinExistence type="predicted"/>
<gene>
    <name evidence="2" type="ORF">Q8A70_26100</name>
</gene>
<evidence type="ECO:0000313" key="3">
    <source>
        <dbReference type="Proteomes" id="UP001230156"/>
    </source>
</evidence>